<reference evidence="1 2" key="1">
    <citation type="submission" date="2020-04" db="EMBL/GenBank/DDBJ databases">
        <authorList>
            <person name="Zheng R.K."/>
            <person name="Sun C.M."/>
        </authorList>
    </citation>
    <scope>NUCLEOTIDE SEQUENCE [LARGE SCALE GENOMIC DNA]</scope>
    <source>
        <strain evidence="2">zrk29</strain>
    </source>
</reference>
<dbReference type="RefSeq" id="WP_312030931.1">
    <property type="nucleotide sequence ID" value="NZ_CP051151.1"/>
</dbReference>
<dbReference type="EMBL" id="CP051151">
    <property type="protein sequence ID" value="QLY40110.1"/>
    <property type="molecule type" value="Genomic_DNA"/>
</dbReference>
<dbReference type="Pfam" id="PF07009">
    <property type="entry name" value="NusG_II"/>
    <property type="match status" value="1"/>
</dbReference>
<protein>
    <recommendedName>
        <fullName evidence="3">NusG domain II-containing protein</fullName>
    </recommendedName>
</protein>
<dbReference type="Proteomes" id="UP000512167">
    <property type="component" value="Chromosome"/>
</dbReference>
<evidence type="ECO:0008006" key="3">
    <source>
        <dbReference type="Google" id="ProtNLM"/>
    </source>
</evidence>
<name>A0A7L6N1H1_9MOLU</name>
<dbReference type="Gene3D" id="2.60.320.10">
    <property type="entry name" value="N-utilization substance G protein NusG, insert domain"/>
    <property type="match status" value="1"/>
</dbReference>
<sequence length="157" mass="17545">MILVIAILSTGVLGIIDKVNSTGETFAQVTYAGEPIIKINLNNPEQYQVYNTVYKDDVVTSRAKDGIFYVPGEVTTDMTELYRTDDFARENQVVGIKLQVKDGKISVLYQESPRDLCQLEPPTDSSLKPIVCLPNKVVIRIITSETIDDIYLDDVLE</sequence>
<evidence type="ECO:0000313" key="1">
    <source>
        <dbReference type="EMBL" id="QLY40110.1"/>
    </source>
</evidence>
<keyword evidence="2" id="KW-1185">Reference proteome</keyword>
<organism evidence="1 2">
    <name type="scientific">Hujiaoplasma nucleasis</name>
    <dbReference type="NCBI Taxonomy" id="2725268"/>
    <lineage>
        <taxon>Bacteria</taxon>
        <taxon>Bacillati</taxon>
        <taxon>Mycoplasmatota</taxon>
        <taxon>Mollicutes</taxon>
        <taxon>Candidatus Izemoplasmatales</taxon>
        <taxon>Hujiaoplasmataceae</taxon>
        <taxon>Hujiaoplasma</taxon>
    </lineage>
</organism>
<proteinExistence type="predicted"/>
<evidence type="ECO:0000313" key="2">
    <source>
        <dbReference type="Proteomes" id="UP000512167"/>
    </source>
</evidence>
<dbReference type="KEGG" id="tbk:HF295_04220"/>
<dbReference type="InterPro" id="IPR038690">
    <property type="entry name" value="NusG_2_sf"/>
</dbReference>
<accession>A0A7L6N1H1</accession>
<gene>
    <name evidence="1" type="ORF">HF295_04220</name>
</gene>
<dbReference type="AlphaFoldDB" id="A0A7L6N1H1"/>